<evidence type="ECO:0000313" key="1">
    <source>
        <dbReference type="EMBL" id="GFY52690.1"/>
    </source>
</evidence>
<dbReference type="Proteomes" id="UP000886998">
    <property type="component" value="Unassembled WGS sequence"/>
</dbReference>
<keyword evidence="2" id="KW-1185">Reference proteome</keyword>
<accession>A0A8X6XHC3</accession>
<proteinExistence type="predicted"/>
<dbReference type="AlphaFoldDB" id="A0A8X6XHC3"/>
<name>A0A8X6XHC3_9ARAC</name>
<comment type="caution">
    <text evidence="1">The sequence shown here is derived from an EMBL/GenBank/DDBJ whole genome shotgun (WGS) entry which is preliminary data.</text>
</comment>
<dbReference type="EMBL" id="BMAV01008813">
    <property type="protein sequence ID" value="GFY52690.1"/>
    <property type="molecule type" value="Genomic_DNA"/>
</dbReference>
<evidence type="ECO:0000313" key="2">
    <source>
        <dbReference type="Proteomes" id="UP000886998"/>
    </source>
</evidence>
<gene>
    <name evidence="1" type="ORF">TNIN_16371</name>
</gene>
<sequence>MRLQQEQTGSIMCLQHEQAGLAKGIEEELPRFARWLQQKEAEMAVCLQNEQVETEIHLQLYQASPSILLQLSEAETKVPFAQVHADLTRWIEELVVPQEQAGSVMSLMQKQIGTEIHIQQNQALSNQSVCSRSK</sequence>
<organism evidence="1 2">
    <name type="scientific">Trichonephila inaurata madagascariensis</name>
    <dbReference type="NCBI Taxonomy" id="2747483"/>
    <lineage>
        <taxon>Eukaryota</taxon>
        <taxon>Metazoa</taxon>
        <taxon>Ecdysozoa</taxon>
        <taxon>Arthropoda</taxon>
        <taxon>Chelicerata</taxon>
        <taxon>Arachnida</taxon>
        <taxon>Araneae</taxon>
        <taxon>Araneomorphae</taxon>
        <taxon>Entelegynae</taxon>
        <taxon>Araneoidea</taxon>
        <taxon>Nephilidae</taxon>
        <taxon>Trichonephila</taxon>
        <taxon>Trichonephila inaurata</taxon>
    </lineage>
</organism>
<reference evidence="1" key="1">
    <citation type="submission" date="2020-08" db="EMBL/GenBank/DDBJ databases">
        <title>Multicomponent nature underlies the extraordinary mechanical properties of spider dragline silk.</title>
        <authorList>
            <person name="Kono N."/>
            <person name="Nakamura H."/>
            <person name="Mori M."/>
            <person name="Yoshida Y."/>
            <person name="Ohtoshi R."/>
            <person name="Malay A.D."/>
            <person name="Moran D.A.P."/>
            <person name="Tomita M."/>
            <person name="Numata K."/>
            <person name="Arakawa K."/>
        </authorList>
    </citation>
    <scope>NUCLEOTIDE SEQUENCE</scope>
</reference>
<protein>
    <submittedName>
        <fullName evidence="1">Uncharacterized protein</fullName>
    </submittedName>
</protein>